<reference evidence="14 15" key="1">
    <citation type="journal article" date="2012" name="BMC Genomics">
        <title>Comparative genomics of bacteria in the genus Providencia isolated from wild Drosophila melanogaster.</title>
        <authorList>
            <person name="Galac M.R."/>
            <person name="Lazzaro B.P."/>
        </authorList>
    </citation>
    <scope>NUCLEOTIDE SEQUENCE [LARGE SCALE GENOMIC DNA]</scope>
    <source>
        <strain evidence="14 15">DSM 19967</strain>
    </source>
</reference>
<gene>
    <name evidence="14" type="ORF">OO7_05659</name>
</gene>
<dbReference type="InterPro" id="IPR011324">
    <property type="entry name" value="Cytotoxic_necrot_fac-like_cat"/>
</dbReference>
<dbReference type="InterPro" id="IPR003730">
    <property type="entry name" value="Cu_polyphenol_OxRdtase"/>
</dbReference>
<evidence type="ECO:0000256" key="6">
    <source>
        <dbReference type="ARBA" id="ARBA00022801"/>
    </source>
</evidence>
<keyword evidence="9" id="KW-0186">Copper</keyword>
<dbReference type="OrthoDB" id="4279at2"/>
<dbReference type="GO" id="GO:0017061">
    <property type="term" value="F:S-methyl-5-thioadenosine phosphorylase activity"/>
    <property type="evidence" value="ECO:0007669"/>
    <property type="project" value="UniProtKB-EC"/>
</dbReference>
<dbReference type="NCBIfam" id="NF007998">
    <property type="entry name" value="PRK10723.1"/>
    <property type="match status" value="1"/>
</dbReference>
<evidence type="ECO:0000256" key="12">
    <source>
        <dbReference type="ARBA" id="ARBA00049893"/>
    </source>
</evidence>
<evidence type="ECO:0000256" key="4">
    <source>
        <dbReference type="ARBA" id="ARBA00022679"/>
    </source>
</evidence>
<dbReference type="PANTHER" id="PTHR30616">
    <property type="entry name" value="UNCHARACTERIZED PROTEIN YFIH"/>
    <property type="match status" value="1"/>
</dbReference>
<dbReference type="GO" id="GO:0016787">
    <property type="term" value="F:hydrolase activity"/>
    <property type="evidence" value="ECO:0007669"/>
    <property type="project" value="UniProtKB-KW"/>
</dbReference>
<evidence type="ECO:0000256" key="10">
    <source>
        <dbReference type="ARBA" id="ARBA00047989"/>
    </source>
</evidence>
<dbReference type="CDD" id="cd16833">
    <property type="entry name" value="YfiH"/>
    <property type="match status" value="1"/>
</dbReference>
<comment type="similarity">
    <text evidence="3 13">Belongs to the purine nucleoside phosphorylase YfiH/LACC1 family.</text>
</comment>
<evidence type="ECO:0000313" key="14">
    <source>
        <dbReference type="EMBL" id="EKT59443.1"/>
    </source>
</evidence>
<evidence type="ECO:0000256" key="5">
    <source>
        <dbReference type="ARBA" id="ARBA00022723"/>
    </source>
</evidence>
<dbReference type="SUPFAM" id="SSF64438">
    <property type="entry name" value="CNF1/YfiH-like putative cysteine hydrolases"/>
    <property type="match status" value="1"/>
</dbReference>
<keyword evidence="5" id="KW-0479">Metal-binding</keyword>
<proteinExistence type="inferred from homology"/>
<keyword evidence="7" id="KW-0862">Zinc</keyword>
<evidence type="ECO:0000256" key="13">
    <source>
        <dbReference type="RuleBase" id="RU361274"/>
    </source>
</evidence>
<dbReference type="Gene3D" id="3.60.140.10">
    <property type="entry name" value="CNF1/YfiH-like putative cysteine hydrolases"/>
    <property type="match status" value="1"/>
</dbReference>
<keyword evidence="6" id="KW-0378">Hydrolase</keyword>
<evidence type="ECO:0000313" key="15">
    <source>
        <dbReference type="Proteomes" id="UP000010290"/>
    </source>
</evidence>
<dbReference type="AlphaFoldDB" id="K8WFT0"/>
<comment type="caution">
    <text evidence="14">The sequence shown here is derived from an EMBL/GenBank/DDBJ whole genome shotgun (WGS) entry which is preliminary data.</text>
</comment>
<dbReference type="HOGENOM" id="CLU_065784_1_1_6"/>
<accession>K8WFT0</accession>
<evidence type="ECO:0000256" key="11">
    <source>
        <dbReference type="ARBA" id="ARBA00048968"/>
    </source>
</evidence>
<comment type="cofactor">
    <cofactor evidence="2">
        <name>Zn(2+)</name>
        <dbReference type="ChEBI" id="CHEBI:29105"/>
    </cofactor>
</comment>
<evidence type="ECO:0000256" key="8">
    <source>
        <dbReference type="ARBA" id="ARBA00023002"/>
    </source>
</evidence>
<dbReference type="RefSeq" id="WP_008914990.1">
    <property type="nucleotide sequence ID" value="NZ_CM001773.1"/>
</dbReference>
<dbReference type="NCBIfam" id="TIGR00726">
    <property type="entry name" value="peptidoglycan editing factor PgeF"/>
    <property type="match status" value="1"/>
</dbReference>
<name>K8WFT0_9GAMM</name>
<keyword evidence="8" id="KW-0560">Oxidoreductase</keyword>
<evidence type="ECO:0000256" key="1">
    <source>
        <dbReference type="ARBA" id="ARBA00000553"/>
    </source>
</evidence>
<evidence type="ECO:0000256" key="2">
    <source>
        <dbReference type="ARBA" id="ARBA00001947"/>
    </source>
</evidence>
<organism evidence="14 15">
    <name type="scientific">Providencia sneebia DSM 19967</name>
    <dbReference type="NCBI Taxonomy" id="1141660"/>
    <lineage>
        <taxon>Bacteria</taxon>
        <taxon>Pseudomonadati</taxon>
        <taxon>Pseudomonadota</taxon>
        <taxon>Gammaproteobacteria</taxon>
        <taxon>Enterobacterales</taxon>
        <taxon>Morganellaceae</taxon>
        <taxon>Providencia</taxon>
    </lineage>
</organism>
<evidence type="ECO:0000256" key="9">
    <source>
        <dbReference type="ARBA" id="ARBA00023008"/>
    </source>
</evidence>
<comment type="catalytic activity">
    <reaction evidence="11">
        <text>adenosine + phosphate = alpha-D-ribose 1-phosphate + adenine</text>
        <dbReference type="Rhea" id="RHEA:27642"/>
        <dbReference type="ChEBI" id="CHEBI:16335"/>
        <dbReference type="ChEBI" id="CHEBI:16708"/>
        <dbReference type="ChEBI" id="CHEBI:43474"/>
        <dbReference type="ChEBI" id="CHEBI:57720"/>
        <dbReference type="EC" id="2.4.2.1"/>
    </reaction>
    <physiologicalReaction direction="left-to-right" evidence="11">
        <dbReference type="Rhea" id="RHEA:27643"/>
    </physiologicalReaction>
</comment>
<dbReference type="Pfam" id="PF02578">
    <property type="entry name" value="Cu-oxidase_4"/>
    <property type="match status" value="1"/>
</dbReference>
<dbReference type="GO" id="GO:0016491">
    <property type="term" value="F:oxidoreductase activity"/>
    <property type="evidence" value="ECO:0007669"/>
    <property type="project" value="UniProtKB-KW"/>
</dbReference>
<evidence type="ECO:0000256" key="7">
    <source>
        <dbReference type="ARBA" id="ARBA00022833"/>
    </source>
</evidence>
<evidence type="ECO:0000256" key="3">
    <source>
        <dbReference type="ARBA" id="ARBA00007353"/>
    </source>
</evidence>
<dbReference type="EMBL" id="AKKN01000006">
    <property type="protein sequence ID" value="EKT59443.1"/>
    <property type="molecule type" value="Genomic_DNA"/>
</dbReference>
<dbReference type="Proteomes" id="UP000010290">
    <property type="component" value="Chromosome"/>
</dbReference>
<dbReference type="FunFam" id="3.60.140.10:FF:000001">
    <property type="entry name" value="Polyphenol oxidase"/>
    <property type="match status" value="1"/>
</dbReference>
<dbReference type="PANTHER" id="PTHR30616:SF2">
    <property type="entry name" value="PURINE NUCLEOSIDE PHOSPHORYLASE LACC1"/>
    <property type="match status" value="1"/>
</dbReference>
<dbReference type="InterPro" id="IPR038371">
    <property type="entry name" value="Cu_polyphenol_OxRdtase_sf"/>
</dbReference>
<comment type="catalytic activity">
    <reaction evidence="12">
        <text>S-methyl-5'-thioadenosine + phosphate = 5-(methylsulfanyl)-alpha-D-ribose 1-phosphate + adenine</text>
        <dbReference type="Rhea" id="RHEA:11852"/>
        <dbReference type="ChEBI" id="CHEBI:16708"/>
        <dbReference type="ChEBI" id="CHEBI:17509"/>
        <dbReference type="ChEBI" id="CHEBI:43474"/>
        <dbReference type="ChEBI" id="CHEBI:58533"/>
        <dbReference type="EC" id="2.4.2.28"/>
    </reaction>
    <physiologicalReaction direction="left-to-right" evidence="12">
        <dbReference type="Rhea" id="RHEA:11853"/>
    </physiologicalReaction>
</comment>
<comment type="catalytic activity">
    <reaction evidence="10">
        <text>adenosine + H2O + H(+) = inosine + NH4(+)</text>
        <dbReference type="Rhea" id="RHEA:24408"/>
        <dbReference type="ChEBI" id="CHEBI:15377"/>
        <dbReference type="ChEBI" id="CHEBI:15378"/>
        <dbReference type="ChEBI" id="CHEBI:16335"/>
        <dbReference type="ChEBI" id="CHEBI:17596"/>
        <dbReference type="ChEBI" id="CHEBI:28938"/>
        <dbReference type="EC" id="3.5.4.4"/>
    </reaction>
    <physiologicalReaction direction="left-to-right" evidence="10">
        <dbReference type="Rhea" id="RHEA:24409"/>
    </physiologicalReaction>
</comment>
<comment type="catalytic activity">
    <reaction evidence="1">
        <text>inosine + phosphate = alpha-D-ribose 1-phosphate + hypoxanthine</text>
        <dbReference type="Rhea" id="RHEA:27646"/>
        <dbReference type="ChEBI" id="CHEBI:17368"/>
        <dbReference type="ChEBI" id="CHEBI:17596"/>
        <dbReference type="ChEBI" id="CHEBI:43474"/>
        <dbReference type="ChEBI" id="CHEBI:57720"/>
        <dbReference type="EC" id="2.4.2.1"/>
    </reaction>
    <physiologicalReaction direction="left-to-right" evidence="1">
        <dbReference type="Rhea" id="RHEA:27647"/>
    </physiologicalReaction>
</comment>
<dbReference type="GO" id="GO:0005507">
    <property type="term" value="F:copper ion binding"/>
    <property type="evidence" value="ECO:0007669"/>
    <property type="project" value="TreeGrafter"/>
</dbReference>
<sequence length="245" mass="26869">MNSLIFPDWPQPANIISCSTTRLGGVSLPPFDSLNLGGHVGDDPMLVSKNRQHLLEIANLPQPPLWLEQVHGTKVLNLTDEIIINNQADAVYSNQVGQVCAIMTADCLPVLFCSKDGSEVAAAHAGWRGLCEGILENTLAKFSDPTNEIMAWLGPAIGPEKFEVGAEVREAFINQSNELAGGFTAYGDKFLADIYFLARKKLQRMGLTSIYGGSFCTVTDKNRFFSYRREGKTGRMASLIWINDL</sequence>
<dbReference type="PATRIC" id="fig|1141660.3.peg.1144"/>
<keyword evidence="15" id="KW-1185">Reference proteome</keyword>
<protein>
    <recommendedName>
        <fullName evidence="13">Purine nucleoside phosphorylase</fullName>
    </recommendedName>
</protein>
<keyword evidence="4" id="KW-0808">Transferase</keyword>